<evidence type="ECO:0000259" key="1">
    <source>
        <dbReference type="PROSITE" id="PS51208"/>
    </source>
</evidence>
<feature type="domain" description="Autotransporter" evidence="1">
    <location>
        <begin position="183"/>
        <end position="455"/>
    </location>
</feature>
<dbReference type="EMBL" id="AP021881">
    <property type="protein sequence ID" value="BBP02392.1"/>
    <property type="molecule type" value="Genomic_DNA"/>
</dbReference>
<dbReference type="Gene3D" id="2.40.128.130">
    <property type="entry name" value="Autotransporter beta-domain"/>
    <property type="match status" value="1"/>
</dbReference>
<organism evidence="2 3">
    <name type="scientific">Sulfuriferula nivalis</name>
    <dbReference type="NCBI Taxonomy" id="2675298"/>
    <lineage>
        <taxon>Bacteria</taxon>
        <taxon>Pseudomonadati</taxon>
        <taxon>Pseudomonadota</taxon>
        <taxon>Betaproteobacteria</taxon>
        <taxon>Nitrosomonadales</taxon>
        <taxon>Sulfuricellaceae</taxon>
        <taxon>Sulfuriferula</taxon>
    </lineage>
</organism>
<dbReference type="InterPro" id="IPR005546">
    <property type="entry name" value="Autotransporte_beta"/>
</dbReference>
<dbReference type="Proteomes" id="UP000463939">
    <property type="component" value="Chromosome"/>
</dbReference>
<reference evidence="3" key="1">
    <citation type="submission" date="2019-11" db="EMBL/GenBank/DDBJ databases">
        <title>Isolation and characterization of a novel species in the genus Sulfuriferula.</title>
        <authorList>
            <person name="Mochizuki J."/>
            <person name="Kojima H."/>
            <person name="Fukui M."/>
        </authorList>
    </citation>
    <scope>NUCLEOTIDE SEQUENCE [LARGE SCALE GENOMIC DNA]</scope>
    <source>
        <strain evidence="3">SGTM</strain>
    </source>
</reference>
<sequence>MTLSFFKNLLVSSTLLLGGVESTWADTNYNFVFSGNNIISGGPVDTVNGVFTVNSGTITAILGNVYYMGTSYVITGLSNIYGIQNNWLGSPLYLNSQGVAFTTSNGGGTMNISYDSGTSSYLLNPFNLAGAAYGTLSISVLVSGPSTADTQASLDISAQRLRGIFNAAAISTNFANMNTYDCNLFDTKGMCISSGGRYTTVDNPNSSNTSAVVVIGYKATPNIRIGGFVNQNVSNNTPTGIKVSNKNPLMGVFAVWNQNADGLGLQVKVANAYQDKDVNITRDVIGTSEAGTGDTNLNIQSYVGELSYAFTFKDKTLLRPYFALRQTTIKQDAYTETGVTAPLSYATLKDRSTTALVGLKLNHTLTPKTTLTASLGIEQDLEHSVDQYIATSSSIANLTSENFNDSIKRLRPVASAGAYYAVSKTQRISGDVYYQQLPFQSTGSTTVYLSYMIGL</sequence>
<keyword evidence="3" id="KW-1185">Reference proteome</keyword>
<dbReference type="AlphaFoldDB" id="A0A809SBL4"/>
<name>A0A809SBL4_9PROT</name>
<dbReference type="SMART" id="SM00869">
    <property type="entry name" value="Autotransporter"/>
    <property type="match status" value="1"/>
</dbReference>
<dbReference type="InterPro" id="IPR036709">
    <property type="entry name" value="Autotransporte_beta_dom_sf"/>
</dbReference>
<protein>
    <recommendedName>
        <fullName evidence="1">Autotransporter domain-containing protein</fullName>
    </recommendedName>
</protein>
<dbReference type="KEGG" id="sniv:SFSGTM_31000"/>
<accession>A0A809SBL4</accession>
<dbReference type="RefSeq" id="WP_162086031.1">
    <property type="nucleotide sequence ID" value="NZ_AP021881.1"/>
</dbReference>
<evidence type="ECO:0000313" key="2">
    <source>
        <dbReference type="EMBL" id="BBP02392.1"/>
    </source>
</evidence>
<dbReference type="PROSITE" id="PS51208">
    <property type="entry name" value="AUTOTRANSPORTER"/>
    <property type="match status" value="1"/>
</dbReference>
<dbReference type="Pfam" id="PF03797">
    <property type="entry name" value="Autotransporter"/>
    <property type="match status" value="1"/>
</dbReference>
<evidence type="ECO:0000313" key="3">
    <source>
        <dbReference type="Proteomes" id="UP000463939"/>
    </source>
</evidence>
<proteinExistence type="predicted"/>
<dbReference type="SUPFAM" id="SSF103515">
    <property type="entry name" value="Autotransporter"/>
    <property type="match status" value="1"/>
</dbReference>
<gene>
    <name evidence="2" type="ORF">SFSGTM_31000</name>
</gene>